<comment type="caution">
    <text evidence="4">The sequence shown here is derived from an EMBL/GenBank/DDBJ whole genome shotgun (WGS) entry which is preliminary data.</text>
</comment>
<feature type="active site" description="Proton acceptor; for dehydratase activity" evidence="2">
    <location>
        <position position="317"/>
    </location>
</feature>
<evidence type="ECO:0000256" key="2">
    <source>
        <dbReference type="PROSITE-ProRule" id="PRU01363"/>
    </source>
</evidence>
<organism evidence="4 5">
    <name type="scientific">Candidatus Chloroploca asiatica</name>
    <dbReference type="NCBI Taxonomy" id="1506545"/>
    <lineage>
        <taxon>Bacteria</taxon>
        <taxon>Bacillati</taxon>
        <taxon>Chloroflexota</taxon>
        <taxon>Chloroflexia</taxon>
        <taxon>Chloroflexales</taxon>
        <taxon>Chloroflexineae</taxon>
        <taxon>Oscillochloridaceae</taxon>
        <taxon>Candidatus Chloroploca</taxon>
    </lineage>
</organism>
<dbReference type="PROSITE" id="PS52019">
    <property type="entry name" value="PKS_MFAS_DH"/>
    <property type="match status" value="1"/>
</dbReference>
<dbReference type="Pfam" id="PF08659">
    <property type="entry name" value="KR"/>
    <property type="match status" value="1"/>
</dbReference>
<dbReference type="CDD" id="cd08953">
    <property type="entry name" value="KR_2_SDR_x"/>
    <property type="match status" value="1"/>
</dbReference>
<feature type="active site" description="Proton donor; for dehydratase activity" evidence="2">
    <location>
        <position position="490"/>
    </location>
</feature>
<dbReference type="Pfam" id="PF14765">
    <property type="entry name" value="PS-DH"/>
    <property type="match status" value="1"/>
</dbReference>
<accession>A0A2H3KXB0</accession>
<dbReference type="PANTHER" id="PTHR43775">
    <property type="entry name" value="FATTY ACID SYNTHASE"/>
    <property type="match status" value="1"/>
</dbReference>
<dbReference type="InterPro" id="IPR049551">
    <property type="entry name" value="PKS_DH_C"/>
</dbReference>
<evidence type="ECO:0000313" key="4">
    <source>
        <dbReference type="EMBL" id="PDV98612.1"/>
    </source>
</evidence>
<dbReference type="Gene3D" id="3.40.50.720">
    <property type="entry name" value="NAD(P)-binding Rossmann-like Domain"/>
    <property type="match status" value="1"/>
</dbReference>
<gene>
    <name evidence="4" type="ORF">A9Q02_14590</name>
</gene>
<keyword evidence="1" id="KW-0808">Transferase</keyword>
<dbReference type="InterPro" id="IPR013968">
    <property type="entry name" value="PKS_KR"/>
</dbReference>
<dbReference type="SUPFAM" id="SSF51735">
    <property type="entry name" value="NAD(P)-binding Rossmann-fold domains"/>
    <property type="match status" value="1"/>
</dbReference>
<dbReference type="InterPro" id="IPR036291">
    <property type="entry name" value="NAD(P)-bd_dom_sf"/>
</dbReference>
<dbReference type="AlphaFoldDB" id="A0A2H3KXB0"/>
<dbReference type="Gene3D" id="3.10.129.110">
    <property type="entry name" value="Polyketide synthase dehydratase"/>
    <property type="match status" value="1"/>
</dbReference>
<feature type="domain" description="PKS/mFAS DH" evidence="3">
    <location>
        <begin position="284"/>
        <end position="573"/>
    </location>
</feature>
<dbReference type="InterPro" id="IPR042104">
    <property type="entry name" value="PKS_dehydratase_sf"/>
</dbReference>
<dbReference type="SMART" id="SM00822">
    <property type="entry name" value="PKS_KR"/>
    <property type="match status" value="1"/>
</dbReference>
<dbReference type="PANTHER" id="PTHR43775:SF51">
    <property type="entry name" value="INACTIVE PHENOLPHTHIOCEROL SYNTHESIS POLYKETIDE SYNTHASE TYPE I PKS1-RELATED"/>
    <property type="match status" value="1"/>
</dbReference>
<dbReference type="GO" id="GO:0006633">
    <property type="term" value="P:fatty acid biosynthetic process"/>
    <property type="evidence" value="ECO:0007669"/>
    <property type="project" value="TreeGrafter"/>
</dbReference>
<feature type="region of interest" description="N-terminal hotdog fold" evidence="2">
    <location>
        <begin position="284"/>
        <end position="415"/>
    </location>
</feature>
<reference evidence="4 5" key="1">
    <citation type="submission" date="2016-05" db="EMBL/GenBank/DDBJ databases">
        <authorList>
            <person name="Lavstsen T."/>
            <person name="Jespersen J.S."/>
        </authorList>
    </citation>
    <scope>NUCLEOTIDE SEQUENCE [LARGE SCALE GENOMIC DNA]</scope>
    <source>
        <strain evidence="4 5">B7-9</strain>
    </source>
</reference>
<evidence type="ECO:0000256" key="1">
    <source>
        <dbReference type="ARBA" id="ARBA00022679"/>
    </source>
</evidence>
<evidence type="ECO:0000313" key="5">
    <source>
        <dbReference type="Proteomes" id="UP000220922"/>
    </source>
</evidence>
<sequence>MIDTVTNVPIDATTTFLVSGGARGITAACVIGMAQHFRCQFVLLGRTTLTPVPGWVEPGMDDATLKQRIAGTFTAQGERAVPAAIQRVWREIRACEEIEATLQAIRAAGSTAYYVSADVTDPQSIQAALHQAGISPTTITGLIHGAGALADKRIEQKTGADFDAVYGPKITGLQSLLTVLPPGQLRYLVLFSSGAGFFGNLGQTDYALANEILNKAAYQLQQDYPACRVLSLNWGPWDGGMVTPAIKALFAQRQIAVIPVDGGVAVLVEQLAQPVSPVQLLVGSPMLPAPAPLEQTLRTYRLHRQLTEAANPFLRDHMIGLHAVLPATAAASWMSDGCAQLYPGYQLRRCDAFQVLKGIIFDEQLAPAYQLELRETFKDETEGVLRLDAVISSKTSAGKPRFHYRATIELGRKQLAPPAPGVVGPGEDTCIDSAQLYRDGTLFHGPLLQSIQCVVPQNDDRLVLRCQLPAVSLAAQGQFRAETFNAYVADALLQAGLVWIRQRHQTASLPLGWASLAHYRPLAFDQPIALTLTPCASNELRLSADITAFDAAGQVLLAMHGAEFAVSHQLDRLFALRNA</sequence>
<protein>
    <recommendedName>
        <fullName evidence="3">PKS/mFAS DH domain-containing protein</fullName>
    </recommendedName>
</protein>
<feature type="region of interest" description="C-terminal hotdog fold" evidence="2">
    <location>
        <begin position="428"/>
        <end position="573"/>
    </location>
</feature>
<dbReference type="GO" id="GO:0004312">
    <property type="term" value="F:fatty acid synthase activity"/>
    <property type="evidence" value="ECO:0007669"/>
    <property type="project" value="TreeGrafter"/>
</dbReference>
<dbReference type="RefSeq" id="WP_097653348.1">
    <property type="nucleotide sequence ID" value="NZ_LYXE01000091.1"/>
</dbReference>
<dbReference type="EMBL" id="LYXE01000091">
    <property type="protein sequence ID" value="PDV98612.1"/>
    <property type="molecule type" value="Genomic_DNA"/>
</dbReference>
<evidence type="ECO:0000259" key="3">
    <source>
        <dbReference type="PROSITE" id="PS52019"/>
    </source>
</evidence>
<keyword evidence="5" id="KW-1185">Reference proteome</keyword>
<dbReference type="OrthoDB" id="502951at2"/>
<dbReference type="InterPro" id="IPR049900">
    <property type="entry name" value="PKS_mFAS_DH"/>
</dbReference>
<dbReference type="Proteomes" id="UP000220922">
    <property type="component" value="Unassembled WGS sequence"/>
</dbReference>
<name>A0A2H3KXB0_9CHLR</name>
<dbReference type="InterPro" id="IPR057326">
    <property type="entry name" value="KR_dom"/>
</dbReference>
<proteinExistence type="predicted"/>
<dbReference type="InterPro" id="IPR050091">
    <property type="entry name" value="PKS_NRPS_Biosynth_Enz"/>
</dbReference>